<accession>A0A084B1B2</accession>
<dbReference type="SUPFAM" id="SSF47336">
    <property type="entry name" value="ACP-like"/>
    <property type="match status" value="1"/>
</dbReference>
<dbReference type="Pfam" id="PF23562">
    <property type="entry name" value="AMP-binding_C_3"/>
    <property type="match status" value="1"/>
</dbReference>
<dbReference type="PROSITE" id="PS50075">
    <property type="entry name" value="CARRIER"/>
    <property type="match status" value="1"/>
</dbReference>
<keyword evidence="2" id="KW-0597">Phosphoprotein</keyword>
<dbReference type="InterPro" id="IPR013120">
    <property type="entry name" value="FAR_NAD-bd"/>
</dbReference>
<dbReference type="Gene3D" id="3.40.50.720">
    <property type="entry name" value="NAD(P)-binding Rossmann-like Domain"/>
    <property type="match status" value="1"/>
</dbReference>
<reference evidence="5 6" key="1">
    <citation type="journal article" date="2014" name="BMC Genomics">
        <title>Comparative genome sequencing reveals chemotype-specific gene clusters in the toxigenic black mold Stachybotrys.</title>
        <authorList>
            <person name="Semeiks J."/>
            <person name="Borek D."/>
            <person name="Otwinowski Z."/>
            <person name="Grishin N.V."/>
        </authorList>
    </citation>
    <scope>NUCLEOTIDE SEQUENCE [LARGE SCALE GENOMIC DNA]</scope>
    <source>
        <strain evidence="6">CBS 109288 / IBT 7711</strain>
    </source>
</reference>
<organism evidence="5 6">
    <name type="scientific">Stachybotrys chartarum (strain CBS 109288 / IBT 7711)</name>
    <name type="common">Toxic black mold</name>
    <name type="synonym">Stilbospora chartarum</name>
    <dbReference type="NCBI Taxonomy" id="1280523"/>
    <lineage>
        <taxon>Eukaryota</taxon>
        <taxon>Fungi</taxon>
        <taxon>Dikarya</taxon>
        <taxon>Ascomycota</taxon>
        <taxon>Pezizomycotina</taxon>
        <taxon>Sordariomycetes</taxon>
        <taxon>Hypocreomycetidae</taxon>
        <taxon>Hypocreales</taxon>
        <taxon>Stachybotryaceae</taxon>
        <taxon>Stachybotrys</taxon>
    </lineage>
</organism>
<dbReference type="AlphaFoldDB" id="A0A084B1B2"/>
<evidence type="ECO:0000256" key="2">
    <source>
        <dbReference type="ARBA" id="ARBA00022553"/>
    </source>
</evidence>
<dbReference type="Gene3D" id="1.10.1200.10">
    <property type="entry name" value="ACP-like"/>
    <property type="match status" value="1"/>
</dbReference>
<dbReference type="OrthoDB" id="429813at2759"/>
<dbReference type="InterPro" id="IPR020806">
    <property type="entry name" value="PKS_PP-bd"/>
</dbReference>
<dbReference type="PROSITE" id="PS00455">
    <property type="entry name" value="AMP_BINDING"/>
    <property type="match status" value="1"/>
</dbReference>
<evidence type="ECO:0000259" key="4">
    <source>
        <dbReference type="PROSITE" id="PS50075"/>
    </source>
</evidence>
<evidence type="ECO:0000313" key="6">
    <source>
        <dbReference type="Proteomes" id="UP000028045"/>
    </source>
</evidence>
<dbReference type="GO" id="GO:0031177">
    <property type="term" value="F:phosphopantetheine binding"/>
    <property type="evidence" value="ECO:0007669"/>
    <property type="project" value="InterPro"/>
</dbReference>
<protein>
    <recommendedName>
        <fullName evidence="4">Carrier domain-containing protein</fullName>
    </recommendedName>
</protein>
<dbReference type="InterPro" id="IPR042099">
    <property type="entry name" value="ANL_N_sf"/>
</dbReference>
<dbReference type="Proteomes" id="UP000028045">
    <property type="component" value="Unassembled WGS sequence"/>
</dbReference>
<name>A0A084B1B2_STACB</name>
<dbReference type="InterPro" id="IPR036736">
    <property type="entry name" value="ACP-like_sf"/>
</dbReference>
<dbReference type="InterPro" id="IPR020845">
    <property type="entry name" value="AMP-binding_CS"/>
</dbReference>
<dbReference type="SMART" id="SM00823">
    <property type="entry name" value="PKS_PP"/>
    <property type="match status" value="1"/>
</dbReference>
<dbReference type="Pfam" id="PF00550">
    <property type="entry name" value="PP-binding"/>
    <property type="match status" value="1"/>
</dbReference>
<dbReference type="SUPFAM" id="SSF56801">
    <property type="entry name" value="Acetyl-CoA synthetase-like"/>
    <property type="match status" value="1"/>
</dbReference>
<dbReference type="PANTHER" id="PTHR43439:SF2">
    <property type="entry name" value="ENZYME, PUTATIVE (JCVI)-RELATED"/>
    <property type="match status" value="1"/>
</dbReference>
<keyword evidence="1" id="KW-0596">Phosphopantetheine</keyword>
<evidence type="ECO:0000256" key="3">
    <source>
        <dbReference type="ARBA" id="ARBA00022857"/>
    </source>
</evidence>
<dbReference type="InterPro" id="IPR051414">
    <property type="entry name" value="Adenylate-forming_Reductase"/>
</dbReference>
<evidence type="ECO:0000256" key="1">
    <source>
        <dbReference type="ARBA" id="ARBA00022450"/>
    </source>
</evidence>
<dbReference type="InterPro" id="IPR009081">
    <property type="entry name" value="PP-bd_ACP"/>
</dbReference>
<dbReference type="Pfam" id="PF07993">
    <property type="entry name" value="NAD_binding_4"/>
    <property type="match status" value="1"/>
</dbReference>
<dbReference type="EMBL" id="KL648331">
    <property type="protein sequence ID" value="KEY71341.1"/>
    <property type="molecule type" value="Genomic_DNA"/>
</dbReference>
<evidence type="ECO:0000313" key="5">
    <source>
        <dbReference type="EMBL" id="KEY71341.1"/>
    </source>
</evidence>
<dbReference type="SUPFAM" id="SSF51735">
    <property type="entry name" value="NAD(P)-binding Rossmann-fold domains"/>
    <property type="match status" value="1"/>
</dbReference>
<dbReference type="PANTHER" id="PTHR43439">
    <property type="entry name" value="PHENYLACETATE-COENZYME A LIGASE"/>
    <property type="match status" value="1"/>
</dbReference>
<dbReference type="Gene3D" id="3.40.50.12780">
    <property type="entry name" value="N-terminal domain of ligase-like"/>
    <property type="match status" value="1"/>
</dbReference>
<proteinExistence type="predicted"/>
<dbReference type="Pfam" id="PF00501">
    <property type="entry name" value="AMP-binding"/>
    <property type="match status" value="1"/>
</dbReference>
<keyword evidence="3" id="KW-0521">NADP</keyword>
<dbReference type="InterPro" id="IPR036291">
    <property type="entry name" value="NAD(P)-bd_dom_sf"/>
</dbReference>
<keyword evidence="6" id="KW-1185">Reference proteome</keyword>
<feature type="domain" description="Carrier" evidence="4">
    <location>
        <begin position="564"/>
        <end position="651"/>
    </location>
</feature>
<gene>
    <name evidence="5" type="ORF">S7711_05931</name>
</gene>
<dbReference type="HOGENOM" id="CLU_002220_2_1_1"/>
<dbReference type="InterPro" id="IPR000873">
    <property type="entry name" value="AMP-dep_synth/lig_dom"/>
</dbReference>
<sequence>MGSLGATTLRPFVKAPSDFKSPTRQEGAVHTLPELVDFNAVHNADHPFCIQGKAGGLADTFTHADFKVAVANCAAWLKQNLPLGPSVVPNAITKNAPVALFMESDFGLVVHEFALLSLGVPPLVLSVRLAPNAIMHLLKSTGATSFIVSQRLSGPAKGALGALNAAGIATFVGNPYSTWVEPGADVASKGTFEVPQVLDDITLLLHSSGTTGLPKPIPISHRMLMFSVSTAGFDTEEEAQGLNVSSLPLFHGFGLVAPGISMAVGKTTVYPASDGIPNILAIIELIKRTNARSLMTVPFLLDDVVNNEEGLKVLAGLDFVGTGGAALGAGVGDKLAKAGVKLLNFYGTTETGPLSLVMVPKNGYDWKYFRLRTDMNYTIDEIEPKDGRKRYRLTVNAFGDVEGFTIADQLIRNDDFPETDFAAVGRDDDIIILATGEKANPLILETMLTESPLCKVAIAFGENQFNLGVIVEPAQPLPEGGEEAFKDSIWPTIVAAGQKTDAYSVIPSKEAIIVVPNGVVVPRTDKGSIARKEVYALFSEEQKAVYEKLAKAVGGEDLKPLNLETLEADLRALVIEHSGLKVAEADLTAETSLFDLGLDSLQALKLRRVLTAAAGKTEALKDADLNKIIPPEFVYLNPSVAQMAASLKNPSGAGAVQAPDPNAFKGVYKFAEDFALAGTATEEKGPSAKDNLVVVLTGSSGSLGSHVLSSLAKNPKVRKVVALTRKGAGAFDRAPFEKRGITLTEEEWSKVANLEVDPTAEGLGLNPMAYGFVQSTVTHIVHAAWPMNYLTTLPAFTYQFQFLRNLLQLATGGEFANKRRFIFISSIAAVARLSLSNGGSLIRETPVKPEEAANGIGYADGKLVCEKVLEAAAVSHAGSLEVTSVRCGQMTGSRASGAWNEDEQIPMIFRTAQNLGSLPYLPGTLSWIPVDDAASVVSDIIFYEGSLPIVQHLENPVRQAWADVIGGVGKLLRIQKPPVPWSEWLDLVAAADDGPGDKYPVKKLYAFFKFSFPAVATGQVILDTAVARSTSPTLAGLGALDPPTIMRYIAHWQNIGYLKI</sequence>